<dbReference type="EnsemblPlants" id="AET5Gv20539500.1">
    <property type="protein sequence ID" value="AET5Gv20539500.1"/>
    <property type="gene ID" value="AET5Gv20539500"/>
</dbReference>
<dbReference type="PANTHER" id="PTHR32099:SF86">
    <property type="entry name" value="GNK2-HOMOLOGOUS DOMAIN-CONTAINING PROTEIN"/>
    <property type="match status" value="1"/>
</dbReference>
<evidence type="ECO:0000256" key="1">
    <source>
        <dbReference type="ARBA" id="ARBA00022729"/>
    </source>
</evidence>
<dbReference type="STRING" id="200361.A0A453KWU4"/>
<keyword evidence="1" id="KW-0732">Signal</keyword>
<reference evidence="5" key="1">
    <citation type="journal article" date="2014" name="Science">
        <title>Ancient hybridizations among the ancestral genomes of bread wheat.</title>
        <authorList>
            <consortium name="International Wheat Genome Sequencing Consortium,"/>
            <person name="Marcussen T."/>
            <person name="Sandve S.R."/>
            <person name="Heier L."/>
            <person name="Spannagl M."/>
            <person name="Pfeifer M."/>
            <person name="Jakobsen K.S."/>
            <person name="Wulff B.B."/>
            <person name="Steuernagel B."/>
            <person name="Mayer K.F."/>
            <person name="Olsen O.A."/>
        </authorList>
    </citation>
    <scope>NUCLEOTIDE SEQUENCE [LARGE SCALE GENOMIC DNA]</scope>
    <source>
        <strain evidence="5">cv. AL8/78</strain>
    </source>
</reference>
<reference evidence="4" key="4">
    <citation type="submission" date="2019-03" db="UniProtKB">
        <authorList>
            <consortium name="EnsemblPlants"/>
        </authorList>
    </citation>
    <scope>IDENTIFICATION</scope>
</reference>
<evidence type="ECO:0000259" key="3">
    <source>
        <dbReference type="PROSITE" id="PS51473"/>
    </source>
</evidence>
<dbReference type="PROSITE" id="PS51473">
    <property type="entry name" value="GNK2"/>
    <property type="match status" value="1"/>
</dbReference>
<reference evidence="4" key="5">
    <citation type="journal article" date="2021" name="G3 (Bethesda)">
        <title>Aegilops tauschii genome assembly Aet v5.0 features greater sequence contiguity and improved annotation.</title>
        <authorList>
            <person name="Wang L."/>
            <person name="Zhu T."/>
            <person name="Rodriguez J.C."/>
            <person name="Deal K.R."/>
            <person name="Dubcovsky J."/>
            <person name="McGuire P.E."/>
            <person name="Lux T."/>
            <person name="Spannagl M."/>
            <person name="Mayer K.F.X."/>
            <person name="Baldrich P."/>
            <person name="Meyers B.C."/>
            <person name="Huo N."/>
            <person name="Gu Y.Q."/>
            <person name="Zhou H."/>
            <person name="Devos K.M."/>
            <person name="Bennetzen J.L."/>
            <person name="Unver T."/>
            <person name="Budak H."/>
            <person name="Gulick P.J."/>
            <person name="Galiba G."/>
            <person name="Kalapos B."/>
            <person name="Nelson D.R."/>
            <person name="Li P."/>
            <person name="You F.M."/>
            <person name="Luo M.C."/>
            <person name="Dvorak J."/>
        </authorList>
    </citation>
    <scope>NUCLEOTIDE SEQUENCE [LARGE SCALE GENOMIC DNA]</scope>
    <source>
        <strain evidence="4">cv. AL8/78</strain>
    </source>
</reference>
<sequence length="149" mass="16118">RASCGLRKEVTIFYNLCTLVISSDMIKWTSRVGSLVEQVDNTTVQSKAFDTGISALIAGVAGMAANMSGRFATAVEEINIDGTKYTAYGLAQCVPELTTAECGCCLNDLWSASSLTGWSGQRSASPWCSYQFHLQKFFNGEPMQTFATL</sequence>
<accession>A0A453KWU4</accession>
<keyword evidence="2" id="KW-0677">Repeat</keyword>
<dbReference type="Proteomes" id="UP000015105">
    <property type="component" value="Chromosome 5D"/>
</dbReference>
<evidence type="ECO:0000256" key="2">
    <source>
        <dbReference type="ARBA" id="ARBA00022737"/>
    </source>
</evidence>
<dbReference type="AlphaFoldDB" id="A0A453KWU4"/>
<reference evidence="5" key="2">
    <citation type="journal article" date="2017" name="Nat. Plants">
        <title>The Aegilops tauschii genome reveals multiple impacts of transposons.</title>
        <authorList>
            <person name="Zhao G."/>
            <person name="Zou C."/>
            <person name="Li K."/>
            <person name="Wang K."/>
            <person name="Li T."/>
            <person name="Gao L."/>
            <person name="Zhang X."/>
            <person name="Wang H."/>
            <person name="Yang Z."/>
            <person name="Liu X."/>
            <person name="Jiang W."/>
            <person name="Mao L."/>
            <person name="Kong X."/>
            <person name="Jiao Y."/>
            <person name="Jia J."/>
        </authorList>
    </citation>
    <scope>NUCLEOTIDE SEQUENCE [LARGE SCALE GENOMIC DNA]</scope>
    <source>
        <strain evidence="5">cv. AL8/78</strain>
    </source>
</reference>
<protein>
    <recommendedName>
        <fullName evidence="3">Gnk2-homologous domain-containing protein</fullName>
    </recommendedName>
</protein>
<organism evidence="4 5">
    <name type="scientific">Aegilops tauschii subsp. strangulata</name>
    <name type="common">Goatgrass</name>
    <dbReference type="NCBI Taxonomy" id="200361"/>
    <lineage>
        <taxon>Eukaryota</taxon>
        <taxon>Viridiplantae</taxon>
        <taxon>Streptophyta</taxon>
        <taxon>Embryophyta</taxon>
        <taxon>Tracheophyta</taxon>
        <taxon>Spermatophyta</taxon>
        <taxon>Magnoliopsida</taxon>
        <taxon>Liliopsida</taxon>
        <taxon>Poales</taxon>
        <taxon>Poaceae</taxon>
        <taxon>BOP clade</taxon>
        <taxon>Pooideae</taxon>
        <taxon>Triticodae</taxon>
        <taxon>Triticeae</taxon>
        <taxon>Triticinae</taxon>
        <taxon>Aegilops</taxon>
    </lineage>
</organism>
<proteinExistence type="predicted"/>
<evidence type="ECO:0000313" key="4">
    <source>
        <dbReference type="EnsemblPlants" id="AET5Gv20539500.1"/>
    </source>
</evidence>
<dbReference type="PANTHER" id="PTHR32099">
    <property type="entry name" value="CYSTEINE-RICH REPEAT SECRETORY PROTEIN"/>
    <property type="match status" value="1"/>
</dbReference>
<dbReference type="Gene3D" id="3.30.430.20">
    <property type="entry name" value="Gnk2 domain, C-X8-C-X2-C motif"/>
    <property type="match status" value="1"/>
</dbReference>
<dbReference type="Pfam" id="PF01657">
    <property type="entry name" value="Stress-antifung"/>
    <property type="match status" value="1"/>
</dbReference>
<dbReference type="InterPro" id="IPR002902">
    <property type="entry name" value="GNK2"/>
</dbReference>
<reference evidence="4" key="3">
    <citation type="journal article" date="2017" name="Nature">
        <title>Genome sequence of the progenitor of the wheat D genome Aegilops tauschii.</title>
        <authorList>
            <person name="Luo M.C."/>
            <person name="Gu Y.Q."/>
            <person name="Puiu D."/>
            <person name="Wang H."/>
            <person name="Twardziok S.O."/>
            <person name="Deal K.R."/>
            <person name="Huo N."/>
            <person name="Zhu T."/>
            <person name="Wang L."/>
            <person name="Wang Y."/>
            <person name="McGuire P.E."/>
            <person name="Liu S."/>
            <person name="Long H."/>
            <person name="Ramasamy R.K."/>
            <person name="Rodriguez J.C."/>
            <person name="Van S.L."/>
            <person name="Yuan L."/>
            <person name="Wang Z."/>
            <person name="Xia Z."/>
            <person name="Xiao L."/>
            <person name="Anderson O.D."/>
            <person name="Ouyang S."/>
            <person name="Liang Y."/>
            <person name="Zimin A.V."/>
            <person name="Pertea G."/>
            <person name="Qi P."/>
            <person name="Bennetzen J.L."/>
            <person name="Dai X."/>
            <person name="Dawson M.W."/>
            <person name="Muller H.G."/>
            <person name="Kugler K."/>
            <person name="Rivarola-Duarte L."/>
            <person name="Spannagl M."/>
            <person name="Mayer K.F.X."/>
            <person name="Lu F.H."/>
            <person name="Bevan M.W."/>
            <person name="Leroy P."/>
            <person name="Li P."/>
            <person name="You F.M."/>
            <person name="Sun Q."/>
            <person name="Liu Z."/>
            <person name="Lyons E."/>
            <person name="Wicker T."/>
            <person name="Salzberg S.L."/>
            <person name="Devos K.M."/>
            <person name="Dvorak J."/>
        </authorList>
    </citation>
    <scope>NUCLEOTIDE SEQUENCE [LARGE SCALE GENOMIC DNA]</scope>
    <source>
        <strain evidence="4">cv. AL8/78</strain>
    </source>
</reference>
<feature type="domain" description="Gnk2-homologous" evidence="3">
    <location>
        <begin position="30"/>
        <end position="137"/>
    </location>
</feature>
<dbReference type="InterPro" id="IPR038408">
    <property type="entry name" value="GNK2_sf"/>
</dbReference>
<name>A0A453KWU4_AEGTS</name>
<dbReference type="Gramene" id="AET5Gv20539500.1">
    <property type="protein sequence ID" value="AET5Gv20539500.1"/>
    <property type="gene ID" value="AET5Gv20539500"/>
</dbReference>
<keyword evidence="5" id="KW-1185">Reference proteome</keyword>
<evidence type="ECO:0000313" key="5">
    <source>
        <dbReference type="Proteomes" id="UP000015105"/>
    </source>
</evidence>